<dbReference type="SMART" id="SM00992">
    <property type="entry name" value="YccV-like"/>
    <property type="match status" value="1"/>
</dbReference>
<evidence type="ECO:0000259" key="2">
    <source>
        <dbReference type="SMART" id="SM00992"/>
    </source>
</evidence>
<evidence type="ECO:0000313" key="4">
    <source>
        <dbReference type="Proteomes" id="UP000005289"/>
    </source>
</evidence>
<dbReference type="SUPFAM" id="SSF141255">
    <property type="entry name" value="YccV-like"/>
    <property type="match status" value="1"/>
</dbReference>
<keyword evidence="3" id="KW-0238">DNA-binding</keyword>
<dbReference type="NCBIfam" id="TIGR02097">
    <property type="entry name" value="yccV"/>
    <property type="match status" value="1"/>
</dbReference>
<dbReference type="Proteomes" id="UP000005289">
    <property type="component" value="Chromosome"/>
</dbReference>
<keyword evidence="4" id="KW-1185">Reference proteome</keyword>
<dbReference type="RefSeq" id="WP_006746876.1">
    <property type="nucleotide sequence ID" value="NZ_CP007029.1"/>
</dbReference>
<dbReference type="STRING" id="713585.THITH_16070"/>
<evidence type="ECO:0000256" key="1">
    <source>
        <dbReference type="NCBIfam" id="TIGR02097"/>
    </source>
</evidence>
<dbReference type="Gene3D" id="2.30.30.390">
    <property type="entry name" value="Hemimethylated DNA-binding domain"/>
    <property type="match status" value="1"/>
</dbReference>
<feature type="domain" description="Hemimethylated DNA-binding" evidence="2">
    <location>
        <begin position="3"/>
        <end position="99"/>
    </location>
</feature>
<organism evidence="3 4">
    <name type="scientific">Thioalkalivibrio paradoxus ARh 1</name>
    <dbReference type="NCBI Taxonomy" id="713585"/>
    <lineage>
        <taxon>Bacteria</taxon>
        <taxon>Pseudomonadati</taxon>
        <taxon>Pseudomonadota</taxon>
        <taxon>Gammaproteobacteria</taxon>
        <taxon>Chromatiales</taxon>
        <taxon>Ectothiorhodospiraceae</taxon>
        <taxon>Thioalkalivibrio</taxon>
    </lineage>
</organism>
<protein>
    <recommendedName>
        <fullName evidence="1">Heat shock protein HspQ</fullName>
    </recommendedName>
</protein>
<dbReference type="GO" id="GO:0003677">
    <property type="term" value="F:DNA binding"/>
    <property type="evidence" value="ECO:0007669"/>
    <property type="project" value="UniProtKB-UniRule"/>
</dbReference>
<dbReference type="AlphaFoldDB" id="W0DLS8"/>
<accession>W0DLS8</accession>
<dbReference type="InterPro" id="IPR011722">
    <property type="entry name" value="Hemimethylated_DNA-bd_dom"/>
</dbReference>
<evidence type="ECO:0000313" key="3">
    <source>
        <dbReference type="EMBL" id="AHE99554.1"/>
    </source>
</evidence>
<dbReference type="OrthoDB" id="9806050at2"/>
<dbReference type="EMBL" id="CP007029">
    <property type="protein sequence ID" value="AHE99554.1"/>
    <property type="molecule type" value="Genomic_DNA"/>
</dbReference>
<reference evidence="3 4" key="1">
    <citation type="submission" date="2013-12" db="EMBL/GenBank/DDBJ databases">
        <authorList>
            <consortium name="DOE Joint Genome Institute"/>
            <person name="Muyzer G."/>
            <person name="Huntemann M."/>
            <person name="Han J."/>
            <person name="Chen A."/>
            <person name="Kyrpides N."/>
            <person name="Mavromatis K."/>
            <person name="Markowitz V."/>
            <person name="Palaniappan K."/>
            <person name="Ivanova N."/>
            <person name="Schaumberg A."/>
            <person name="Pati A."/>
            <person name="Liolios K."/>
            <person name="Nordberg H.P."/>
            <person name="Cantor M.N."/>
            <person name="Hua S.X."/>
            <person name="Woyke T."/>
        </authorList>
    </citation>
    <scope>NUCLEOTIDE SEQUENCE [LARGE SCALE GENOMIC DNA]</scope>
    <source>
        <strain evidence="3 4">ARh 1</strain>
    </source>
</reference>
<proteinExistence type="predicted"/>
<dbReference type="Pfam" id="PF08755">
    <property type="entry name" value="YccV-like"/>
    <property type="match status" value="1"/>
</dbReference>
<sequence length="103" mass="11650">MRHAAFAIGQIIHFRGGNARGVVVDVDESFRAPAELPEQVRAGLPSPEQPWYYVLVDGSEDRVYVAEESVQADSDRSPVEHPGIDRFFRRFGDGRYQPQYSLN</sequence>
<name>W0DLS8_9GAMM</name>
<gene>
    <name evidence="3" type="ORF">THITH_16070</name>
</gene>
<dbReference type="KEGG" id="tti:THITH_16070"/>
<dbReference type="InterPro" id="IPR036623">
    <property type="entry name" value="Hemimethylated_DNA-bd_sf"/>
</dbReference>
<dbReference type="HOGENOM" id="CLU_123865_0_1_6"/>